<reference evidence="3" key="1">
    <citation type="submission" date="2018-06" db="EMBL/GenBank/DDBJ databases">
        <title>Complete genome of Pseudomonas insecticola strain QZS01.</title>
        <authorList>
            <person name="Wang J."/>
            <person name="Su Q."/>
        </authorList>
    </citation>
    <scope>NUCLEOTIDE SEQUENCE [LARGE SCALE GENOMIC DNA]</scope>
    <source>
        <strain evidence="3">QZS01</strain>
    </source>
</reference>
<dbReference type="PROSITE" id="PS51257">
    <property type="entry name" value="PROKAR_LIPOPROTEIN"/>
    <property type="match status" value="1"/>
</dbReference>
<proteinExistence type="predicted"/>
<dbReference type="AlphaFoldDB" id="A0A3Q9JM27"/>
<dbReference type="EMBL" id="CP029822">
    <property type="protein sequence ID" value="AZS51191.1"/>
    <property type="molecule type" value="Genomic_DNA"/>
</dbReference>
<dbReference type="KEGG" id="emo:DM558_10615"/>
<gene>
    <name evidence="2" type="ORF">DM558_10615</name>
</gene>
<evidence type="ECO:0000313" key="2">
    <source>
        <dbReference type="EMBL" id="AZS51191.1"/>
    </source>
</evidence>
<keyword evidence="1" id="KW-0732">Signal</keyword>
<dbReference type="RefSeq" id="WP_127163967.1">
    <property type="nucleotide sequence ID" value="NZ_CP029822.1"/>
</dbReference>
<protein>
    <submittedName>
        <fullName evidence="2">Type VI secretion protein</fullName>
    </submittedName>
</protein>
<feature type="chain" id="PRO_5018680889" evidence="1">
    <location>
        <begin position="22"/>
        <end position="46"/>
    </location>
</feature>
<accession>A0A3Q9JM27</accession>
<dbReference type="Proteomes" id="UP000273143">
    <property type="component" value="Chromosome"/>
</dbReference>
<keyword evidence="3" id="KW-1185">Reference proteome</keyword>
<sequence>MVTVKKGILLLLLSVFLSACSGNYKSSDDRYRQIGQPPLVIDNKVK</sequence>
<evidence type="ECO:0000313" key="3">
    <source>
        <dbReference type="Proteomes" id="UP000273143"/>
    </source>
</evidence>
<name>A0A3Q9JM27_9GAMM</name>
<evidence type="ECO:0000256" key="1">
    <source>
        <dbReference type="SAM" id="SignalP"/>
    </source>
</evidence>
<organism evidence="2 3">
    <name type="scientific">Entomomonas moraniae</name>
    <dbReference type="NCBI Taxonomy" id="2213226"/>
    <lineage>
        <taxon>Bacteria</taxon>
        <taxon>Pseudomonadati</taxon>
        <taxon>Pseudomonadota</taxon>
        <taxon>Gammaproteobacteria</taxon>
        <taxon>Pseudomonadales</taxon>
        <taxon>Pseudomonadaceae</taxon>
        <taxon>Entomomonas</taxon>
    </lineage>
</organism>
<feature type="signal peptide" evidence="1">
    <location>
        <begin position="1"/>
        <end position="21"/>
    </location>
</feature>